<feature type="domain" description="C2H2-type" evidence="6">
    <location>
        <begin position="139"/>
        <end position="166"/>
    </location>
</feature>
<evidence type="ECO:0000256" key="2">
    <source>
        <dbReference type="ARBA" id="ARBA00022771"/>
    </source>
</evidence>
<evidence type="ECO:0000313" key="9">
    <source>
        <dbReference type="WBParaSite" id="PSAMB.scaffold7035size8366.g29489.t1"/>
    </source>
</evidence>
<dbReference type="Proteomes" id="UP000887566">
    <property type="component" value="Unplaced"/>
</dbReference>
<dbReference type="InterPro" id="IPR013087">
    <property type="entry name" value="Znf_C2H2_type"/>
</dbReference>
<organism evidence="7 8">
    <name type="scientific">Plectus sambesii</name>
    <dbReference type="NCBI Taxonomy" id="2011161"/>
    <lineage>
        <taxon>Eukaryota</taxon>
        <taxon>Metazoa</taxon>
        <taxon>Ecdysozoa</taxon>
        <taxon>Nematoda</taxon>
        <taxon>Chromadorea</taxon>
        <taxon>Plectida</taxon>
        <taxon>Plectina</taxon>
        <taxon>Plectoidea</taxon>
        <taxon>Plectidae</taxon>
        <taxon>Plectus</taxon>
    </lineage>
</organism>
<sequence>MAHMAQYDVVEEEIVEDDGNELQEITYDEFLQMTRSQQTVISEPQQQQPWAVSRRAIVAAEQNRAKKLNAIIESVASTAAVSVRPSVKPRKGSSVEQQIAKGVRRRAATVAQCHYCGVVIKHPSKIAAHMRTHTGEKPFECGICGMRFTQRTPMRMHVRRHVGDAQFECEWGCGKRFVSNALRNAHQLHQHMGEKRQGPPRPHLKPPKRTIPMTELEPEDERSPIVQWQPPLGEISQTMSAAASRRLDQ</sequence>
<dbReference type="FunFam" id="3.30.160.60:FF:002869">
    <property type="entry name" value="Comb gap splice variant cg14"/>
    <property type="match status" value="1"/>
</dbReference>
<keyword evidence="2 4" id="KW-0863">Zinc-finger</keyword>
<feature type="domain" description="C2H2-type" evidence="6">
    <location>
        <begin position="111"/>
        <end position="138"/>
    </location>
</feature>
<dbReference type="GO" id="GO:0000978">
    <property type="term" value="F:RNA polymerase II cis-regulatory region sequence-specific DNA binding"/>
    <property type="evidence" value="ECO:0007669"/>
    <property type="project" value="TreeGrafter"/>
</dbReference>
<dbReference type="Pfam" id="PF00096">
    <property type="entry name" value="zf-C2H2"/>
    <property type="match status" value="2"/>
</dbReference>
<evidence type="ECO:0000256" key="5">
    <source>
        <dbReference type="SAM" id="MobiDB-lite"/>
    </source>
</evidence>
<evidence type="ECO:0000313" key="8">
    <source>
        <dbReference type="WBParaSite" id="PSAMB.scaffold4378size14845.g24129.t1"/>
    </source>
</evidence>
<keyword evidence="7" id="KW-1185">Reference proteome</keyword>
<evidence type="ECO:0000256" key="1">
    <source>
        <dbReference type="ARBA" id="ARBA00022723"/>
    </source>
</evidence>
<dbReference type="PROSITE" id="PS00028">
    <property type="entry name" value="ZINC_FINGER_C2H2_1"/>
    <property type="match status" value="3"/>
</dbReference>
<proteinExistence type="predicted"/>
<dbReference type="Gene3D" id="3.30.160.60">
    <property type="entry name" value="Classic Zinc Finger"/>
    <property type="match status" value="2"/>
</dbReference>
<dbReference type="PANTHER" id="PTHR23235">
    <property type="entry name" value="KRUEPPEL-LIKE TRANSCRIPTION FACTOR"/>
    <property type="match status" value="1"/>
</dbReference>
<dbReference type="PANTHER" id="PTHR23235:SF120">
    <property type="entry name" value="KRUPPEL-LIKE FACTOR 15"/>
    <property type="match status" value="1"/>
</dbReference>
<keyword evidence="1" id="KW-0479">Metal-binding</keyword>
<dbReference type="PROSITE" id="PS50157">
    <property type="entry name" value="ZINC_FINGER_C2H2_2"/>
    <property type="match status" value="3"/>
</dbReference>
<feature type="domain" description="C2H2-type" evidence="6">
    <location>
        <begin position="167"/>
        <end position="196"/>
    </location>
</feature>
<dbReference type="SUPFAM" id="SSF57667">
    <property type="entry name" value="beta-beta-alpha zinc fingers"/>
    <property type="match status" value="2"/>
</dbReference>
<evidence type="ECO:0000256" key="4">
    <source>
        <dbReference type="PROSITE-ProRule" id="PRU00042"/>
    </source>
</evidence>
<dbReference type="GO" id="GO:0000981">
    <property type="term" value="F:DNA-binding transcription factor activity, RNA polymerase II-specific"/>
    <property type="evidence" value="ECO:0007669"/>
    <property type="project" value="TreeGrafter"/>
</dbReference>
<dbReference type="AlphaFoldDB" id="A0A914WK75"/>
<evidence type="ECO:0000313" key="7">
    <source>
        <dbReference type="Proteomes" id="UP000887566"/>
    </source>
</evidence>
<dbReference type="WBParaSite" id="PSAMB.scaffold7035size8366.g29489.t1">
    <property type="protein sequence ID" value="PSAMB.scaffold7035size8366.g29489.t1"/>
    <property type="gene ID" value="PSAMB.scaffold7035size8366.g29489"/>
</dbReference>
<dbReference type="WBParaSite" id="PSAMB.scaffold4378size14845.g24129.t1">
    <property type="protein sequence ID" value="PSAMB.scaffold4378size14845.g24129.t1"/>
    <property type="gene ID" value="PSAMB.scaffold4378size14845.g24129"/>
</dbReference>
<dbReference type="InterPro" id="IPR036236">
    <property type="entry name" value="Znf_C2H2_sf"/>
</dbReference>
<dbReference type="SMART" id="SM00355">
    <property type="entry name" value="ZnF_C2H2"/>
    <property type="match status" value="3"/>
</dbReference>
<name>A0A914WK75_9BILA</name>
<keyword evidence="3" id="KW-0862">Zinc</keyword>
<evidence type="ECO:0000256" key="3">
    <source>
        <dbReference type="ARBA" id="ARBA00022833"/>
    </source>
</evidence>
<reference evidence="8 9" key="1">
    <citation type="submission" date="2022-11" db="UniProtKB">
        <authorList>
            <consortium name="WormBaseParasite"/>
        </authorList>
    </citation>
    <scope>IDENTIFICATION</scope>
</reference>
<accession>A0A914WK75</accession>
<dbReference type="GO" id="GO:0008270">
    <property type="term" value="F:zinc ion binding"/>
    <property type="evidence" value="ECO:0007669"/>
    <property type="project" value="UniProtKB-KW"/>
</dbReference>
<protein>
    <submittedName>
        <fullName evidence="8 9">C2H2-type domain-containing protein</fullName>
    </submittedName>
</protein>
<feature type="region of interest" description="Disordered" evidence="5">
    <location>
        <begin position="190"/>
        <end position="249"/>
    </location>
</feature>
<evidence type="ECO:0000259" key="6">
    <source>
        <dbReference type="PROSITE" id="PS50157"/>
    </source>
</evidence>